<feature type="disulfide bond" evidence="11">
    <location>
        <begin position="839"/>
        <end position="856"/>
    </location>
</feature>
<evidence type="ECO:0000256" key="5">
    <source>
        <dbReference type="ARBA" id="ARBA00022690"/>
    </source>
</evidence>
<dbReference type="PROSITE" id="PS01186">
    <property type="entry name" value="EGF_2"/>
    <property type="match status" value="6"/>
</dbReference>
<keyword evidence="7" id="KW-0677">Repeat</keyword>
<dbReference type="PANTHER" id="PTHR45836:SF23">
    <property type="entry name" value="NEUROGENIC LOCUS NOTCH HOMOLOG PROTEIN 1"/>
    <property type="match status" value="1"/>
</dbReference>
<keyword evidence="6" id="KW-0732">Signal</keyword>
<feature type="domain" description="Antistasin-like" evidence="15">
    <location>
        <begin position="770"/>
        <end position="795"/>
    </location>
</feature>
<evidence type="ECO:0000256" key="4">
    <source>
        <dbReference type="ARBA" id="ARBA00022536"/>
    </source>
</evidence>
<dbReference type="InterPro" id="IPR035976">
    <property type="entry name" value="Sushi/SCR/CCP_sf"/>
</dbReference>
<dbReference type="OrthoDB" id="406708at2759"/>
<dbReference type="AlphaFoldDB" id="A0A7I8VK40"/>
<dbReference type="GO" id="GO:0007219">
    <property type="term" value="P:Notch signaling pathway"/>
    <property type="evidence" value="ECO:0007669"/>
    <property type="project" value="TreeGrafter"/>
</dbReference>
<evidence type="ECO:0000256" key="7">
    <source>
        <dbReference type="ARBA" id="ARBA00022737"/>
    </source>
</evidence>
<feature type="disulfide bond" evidence="11">
    <location>
        <begin position="533"/>
        <end position="542"/>
    </location>
</feature>
<feature type="disulfide bond" evidence="11">
    <location>
        <begin position="457"/>
        <end position="466"/>
    </location>
</feature>
<dbReference type="Gene3D" id="2.10.70.10">
    <property type="entry name" value="Complement Module, domain 1"/>
    <property type="match status" value="3"/>
</dbReference>
<dbReference type="CDD" id="cd00033">
    <property type="entry name" value="CCP"/>
    <property type="match status" value="3"/>
</dbReference>
<dbReference type="Pfam" id="PF02822">
    <property type="entry name" value="Antistasin"/>
    <property type="match status" value="1"/>
</dbReference>
<dbReference type="InterPro" id="IPR000436">
    <property type="entry name" value="Sushi_SCR_CCP_dom"/>
</dbReference>
<feature type="domain" description="Sushi" evidence="14">
    <location>
        <begin position="287"/>
        <end position="347"/>
    </location>
</feature>
<gene>
    <name evidence="16" type="ORF">DGYR_LOCUS5243</name>
</gene>
<keyword evidence="8" id="KW-0722">Serine protease inhibitor</keyword>
<evidence type="ECO:0000256" key="11">
    <source>
        <dbReference type="PROSITE-ProRule" id="PRU00076"/>
    </source>
</evidence>
<keyword evidence="17" id="KW-1185">Reference proteome</keyword>
<dbReference type="FunFam" id="2.10.25.10:FF:000173">
    <property type="entry name" value="Neurogenic locus notch protein 2"/>
    <property type="match status" value="1"/>
</dbReference>
<dbReference type="InterPro" id="IPR036508">
    <property type="entry name" value="Chitin-bd_dom_sf"/>
</dbReference>
<feature type="domain" description="EGF-like" evidence="13">
    <location>
        <begin position="507"/>
        <end position="543"/>
    </location>
</feature>
<evidence type="ECO:0000256" key="12">
    <source>
        <dbReference type="PROSITE-ProRule" id="PRU00302"/>
    </source>
</evidence>
<dbReference type="Proteomes" id="UP000549394">
    <property type="component" value="Unassembled WGS sequence"/>
</dbReference>
<keyword evidence="9 11" id="KW-1015">Disulfide bond</keyword>
<evidence type="ECO:0000259" key="13">
    <source>
        <dbReference type="PROSITE" id="PS50026"/>
    </source>
</evidence>
<evidence type="ECO:0000313" key="16">
    <source>
        <dbReference type="EMBL" id="CAD5116639.1"/>
    </source>
</evidence>
<dbReference type="CDD" id="cd00054">
    <property type="entry name" value="EGF_CA"/>
    <property type="match status" value="7"/>
</dbReference>
<dbReference type="PROSITE" id="PS00010">
    <property type="entry name" value="ASX_HYDROXYL"/>
    <property type="match status" value="2"/>
</dbReference>
<keyword evidence="5" id="KW-0646">Protease inhibitor</keyword>
<evidence type="ECO:0000256" key="3">
    <source>
        <dbReference type="ARBA" id="ARBA00022525"/>
    </source>
</evidence>
<dbReference type="InterPro" id="IPR000152">
    <property type="entry name" value="EGF-type_Asp/Asn_hydroxyl_site"/>
</dbReference>
<keyword evidence="3" id="KW-0964">Secreted</keyword>
<dbReference type="GO" id="GO:0007411">
    <property type="term" value="P:axon guidance"/>
    <property type="evidence" value="ECO:0007669"/>
    <property type="project" value="TreeGrafter"/>
</dbReference>
<dbReference type="Pfam" id="PF12661">
    <property type="entry name" value="hEGF"/>
    <property type="match status" value="1"/>
</dbReference>
<feature type="domain" description="Sushi" evidence="14">
    <location>
        <begin position="166"/>
        <end position="227"/>
    </location>
</feature>
<evidence type="ECO:0000256" key="6">
    <source>
        <dbReference type="ARBA" id="ARBA00022729"/>
    </source>
</evidence>
<feature type="disulfide bond" evidence="11">
    <location>
        <begin position="880"/>
        <end position="897"/>
    </location>
</feature>
<feature type="domain" description="EGF-like" evidence="13">
    <location>
        <begin position="469"/>
        <end position="505"/>
    </location>
</feature>
<dbReference type="SMART" id="SM00032">
    <property type="entry name" value="CCP"/>
    <property type="match status" value="3"/>
</dbReference>
<dbReference type="SMART" id="SM00179">
    <property type="entry name" value="EGF_CA"/>
    <property type="match status" value="10"/>
</dbReference>
<dbReference type="PANTHER" id="PTHR45836">
    <property type="entry name" value="SLIT HOMOLOG"/>
    <property type="match status" value="1"/>
</dbReference>
<evidence type="ECO:0000256" key="2">
    <source>
        <dbReference type="ARBA" id="ARBA00008768"/>
    </source>
</evidence>
<feature type="disulfide bond" evidence="11">
    <location>
        <begin position="686"/>
        <end position="695"/>
    </location>
</feature>
<name>A0A7I8VK40_9ANNE</name>
<evidence type="ECO:0000256" key="8">
    <source>
        <dbReference type="ARBA" id="ARBA00022900"/>
    </source>
</evidence>
<evidence type="ECO:0000256" key="9">
    <source>
        <dbReference type="ARBA" id="ARBA00023157"/>
    </source>
</evidence>
<dbReference type="SUPFAM" id="SSF57184">
    <property type="entry name" value="Growth factor receptor domain"/>
    <property type="match status" value="1"/>
</dbReference>
<comment type="caution">
    <text evidence="11">Lacks conserved residue(s) required for the propagation of feature annotation.</text>
</comment>
<feature type="disulfide bond" evidence="11">
    <location>
        <begin position="495"/>
        <end position="504"/>
    </location>
</feature>
<feature type="domain" description="EGF-like" evidence="13">
    <location>
        <begin position="870"/>
        <end position="909"/>
    </location>
</feature>
<dbReference type="GO" id="GO:0008061">
    <property type="term" value="F:chitin binding"/>
    <property type="evidence" value="ECO:0007669"/>
    <property type="project" value="InterPro"/>
</dbReference>
<proteinExistence type="inferred from homology"/>
<dbReference type="PROSITE" id="PS50026">
    <property type="entry name" value="EGF_3"/>
    <property type="match status" value="10"/>
</dbReference>
<feature type="disulfide bond" evidence="11">
    <location>
        <begin position="373"/>
        <end position="382"/>
    </location>
</feature>
<dbReference type="InterPro" id="IPR051355">
    <property type="entry name" value="Notch/Slit_guidance"/>
</dbReference>
<dbReference type="SUPFAM" id="SSF57625">
    <property type="entry name" value="Invertebrate chitin-binding proteins"/>
    <property type="match status" value="1"/>
</dbReference>
<dbReference type="SMART" id="SM00181">
    <property type="entry name" value="EGF"/>
    <property type="match status" value="11"/>
</dbReference>
<feature type="domain" description="EGF-like" evidence="13">
    <location>
        <begin position="660"/>
        <end position="696"/>
    </location>
</feature>
<comment type="subcellular location">
    <subcellularLocation>
        <location evidence="1">Secreted</location>
    </subcellularLocation>
</comment>
<feature type="domain" description="EGF-like" evidence="13">
    <location>
        <begin position="347"/>
        <end position="383"/>
    </location>
</feature>
<sequence>MHYFHMRVDGLEFNEISIDRYPQIFTSKEFPCAGTVEKWEFYAVETGKLSLSVWRPSSAGGSSWTCIGTNVIDIHRTEINHTRIVPVSPAKQIMVNPGDVLGVFYEPSARRTKPIISTTDQRSRLCCQLSEVRLVSTKMSPIGGKTYSTKLLATYFSVALKAYIQPACARPSVIDNGNIEPDGNFFRKGQQVNYKCLIGHRLTGSPELTCGDNGAWTPSGVHVACERISCKEPHSSTNVQRIGSDFQYGNSIRYTCLSGYEHRSGDMVRTCQEDGTWSGKDPICGSISCEPPQVYSHSKIAQEPKEFKFNSHIVYKCDIGYKWYRGSLKRICLRNGRWSRKAPQCKEIHYCRAHPCQNGGVCEEKINTYKCHCSTKYKGNRCETMINFCDAFAEKFNQPACKRGASCIDGPASFSCKCHYPYSGHRCEIKTDPCHSNPCSGHTRRCTADEKGYVCHCNEPFFGPLCLQHIDFCQSHPCLHNGTCKSDITGYRCFCPPEFTHESCQDWKDHCADRPCGKHGICHNYLNRHVCECDSGWKGPSCNVEINYCLSAPCKNGGCKPLPNSYICQCREGFFGQHCERSIDYCSSNPCSYGRCLNIIGGFKCVCETGFKGPLCKDIVDNCPKNISCNHGVCENIDHHWKCACHPGYENSRNGPCTRRIDFCASNPCMNTGRCVNREYGWTCICNHPFVGKNCQLASSPNVPAYDGNNPPLDSTSMNLNIGKGGNLLYLLLASVLGGGSNWRFPQFSGNGLYPPDFSKLKPPISPSYCKKIACNLHCEFGLARDRESCPICKCLNVCENRICPPGYMCKAVPVPCKNQICLPFPVCVEIQPCWSNPCLNNGKCVNYAGKAGWKCFCPRGTYGERCEMSQSICDKPNVCWNNGVCQRSKNRRGYICICSENHEGLHCEKFRISKALLKKQPLKSLRPIVGVISSSSVSLSTKLRNNCSKFPCAVPHPYDEKKFFHCDSKTCAEKTCPKPYIFDAQTKRCIKKK</sequence>
<reference evidence="16 17" key="1">
    <citation type="submission" date="2020-08" db="EMBL/GenBank/DDBJ databases">
        <authorList>
            <person name="Hejnol A."/>
        </authorList>
    </citation>
    <scope>NUCLEOTIDE SEQUENCE [LARGE SCALE GENOMIC DNA]</scope>
</reference>
<dbReference type="SUPFAM" id="SSF57535">
    <property type="entry name" value="Complement control module/SCR domain"/>
    <property type="match status" value="3"/>
</dbReference>
<accession>A0A7I8VK40</accession>
<evidence type="ECO:0000259" key="14">
    <source>
        <dbReference type="PROSITE" id="PS50923"/>
    </source>
</evidence>
<dbReference type="InterPro" id="IPR013032">
    <property type="entry name" value="EGF-like_CS"/>
</dbReference>
<feature type="disulfide bond" evidence="11">
    <location>
        <begin position="607"/>
        <end position="616"/>
    </location>
</feature>
<evidence type="ECO:0000256" key="10">
    <source>
        <dbReference type="ARBA" id="ARBA00023180"/>
    </source>
</evidence>
<comment type="similarity">
    <text evidence="2">Belongs to the protease inhibitor I15 (antistasin) family.</text>
</comment>
<feature type="domain" description="EGF-like" evidence="13">
    <location>
        <begin position="385"/>
        <end position="428"/>
    </location>
</feature>
<feature type="domain" description="EGF-like" evidence="13">
    <location>
        <begin position="582"/>
        <end position="617"/>
    </location>
</feature>
<dbReference type="Gene3D" id="2.10.25.10">
    <property type="entry name" value="Laminin"/>
    <property type="match status" value="9"/>
</dbReference>
<feature type="domain" description="EGF-like" evidence="13">
    <location>
        <begin position="830"/>
        <end position="868"/>
    </location>
</feature>
<dbReference type="GO" id="GO:0005576">
    <property type="term" value="C:extracellular region"/>
    <property type="evidence" value="ECO:0007669"/>
    <property type="project" value="UniProtKB-SubCell"/>
</dbReference>
<dbReference type="PROSITE" id="PS50923">
    <property type="entry name" value="SUSHI"/>
    <property type="match status" value="3"/>
</dbReference>
<dbReference type="SUPFAM" id="SSF57262">
    <property type="entry name" value="Leech antihemostatic proteins"/>
    <property type="match status" value="1"/>
</dbReference>
<dbReference type="GO" id="GO:0043235">
    <property type="term" value="C:receptor complex"/>
    <property type="evidence" value="ECO:0007669"/>
    <property type="project" value="TreeGrafter"/>
</dbReference>
<dbReference type="InterPro" id="IPR001881">
    <property type="entry name" value="EGF-like_Ca-bd_dom"/>
</dbReference>
<dbReference type="InterPro" id="IPR000742">
    <property type="entry name" value="EGF"/>
</dbReference>
<feature type="disulfide bond" evidence="11">
    <location>
        <begin position="899"/>
        <end position="908"/>
    </location>
</feature>
<feature type="disulfide bond" evidence="11">
    <location>
        <begin position="858"/>
        <end position="867"/>
    </location>
</feature>
<dbReference type="GO" id="GO:0005886">
    <property type="term" value="C:plasma membrane"/>
    <property type="evidence" value="ECO:0007669"/>
    <property type="project" value="TreeGrafter"/>
</dbReference>
<dbReference type="FunFam" id="2.10.25.10:FF:000066">
    <property type="entry name" value="FAT atypical cadherin 4"/>
    <property type="match status" value="1"/>
</dbReference>
<dbReference type="EMBL" id="CAJFCJ010000006">
    <property type="protein sequence ID" value="CAD5116639.1"/>
    <property type="molecule type" value="Genomic_DNA"/>
</dbReference>
<feature type="disulfide bond" evidence="11">
    <location>
        <begin position="549"/>
        <end position="559"/>
    </location>
</feature>
<dbReference type="Pfam" id="PF00008">
    <property type="entry name" value="EGF"/>
    <property type="match status" value="6"/>
</dbReference>
<feature type="domain" description="EGF-like" evidence="13">
    <location>
        <begin position="430"/>
        <end position="467"/>
    </location>
</feature>
<dbReference type="GO" id="GO:0009986">
    <property type="term" value="C:cell surface"/>
    <property type="evidence" value="ECO:0007669"/>
    <property type="project" value="TreeGrafter"/>
</dbReference>
<comment type="caution">
    <text evidence="16">The sequence shown here is derived from an EMBL/GenBank/DDBJ whole genome shotgun (WGS) entry which is preliminary data.</text>
</comment>
<feature type="domain" description="Sushi" evidence="14">
    <location>
        <begin position="228"/>
        <end position="286"/>
    </location>
</feature>
<evidence type="ECO:0000256" key="1">
    <source>
        <dbReference type="ARBA" id="ARBA00004613"/>
    </source>
</evidence>
<dbReference type="Pfam" id="PF23106">
    <property type="entry name" value="EGF_Teneurin"/>
    <property type="match status" value="1"/>
</dbReference>
<dbReference type="PROSITE" id="PS51252">
    <property type="entry name" value="ANTISTASIN"/>
    <property type="match status" value="1"/>
</dbReference>
<dbReference type="SUPFAM" id="SSF57196">
    <property type="entry name" value="EGF/Laminin"/>
    <property type="match status" value="6"/>
</dbReference>
<protein>
    <submittedName>
        <fullName evidence="16">DgyrCDS5510</fullName>
    </submittedName>
</protein>
<dbReference type="InterPro" id="IPR004094">
    <property type="entry name" value="Antistasin-like"/>
</dbReference>
<feature type="domain" description="EGF-like" evidence="13">
    <location>
        <begin position="545"/>
        <end position="580"/>
    </location>
</feature>
<evidence type="ECO:0000259" key="15">
    <source>
        <dbReference type="PROSITE" id="PS51252"/>
    </source>
</evidence>
<dbReference type="PROSITE" id="PS00022">
    <property type="entry name" value="EGF_1"/>
    <property type="match status" value="9"/>
</dbReference>
<dbReference type="InterPro" id="IPR011061">
    <property type="entry name" value="Hirudin/antistatin"/>
</dbReference>
<evidence type="ECO:0000313" key="17">
    <source>
        <dbReference type="Proteomes" id="UP000549394"/>
    </source>
</evidence>
<keyword evidence="4 11" id="KW-0245">EGF-like domain</keyword>
<dbReference type="Pfam" id="PF00084">
    <property type="entry name" value="Sushi"/>
    <property type="match status" value="3"/>
</dbReference>
<feature type="disulfide bond" evidence="11">
    <location>
        <begin position="418"/>
        <end position="427"/>
    </location>
</feature>
<feature type="disulfide bond" evidence="11">
    <location>
        <begin position="586"/>
        <end position="596"/>
    </location>
</feature>
<organism evidence="16 17">
    <name type="scientific">Dimorphilus gyrociliatus</name>
    <dbReference type="NCBI Taxonomy" id="2664684"/>
    <lineage>
        <taxon>Eukaryota</taxon>
        <taxon>Metazoa</taxon>
        <taxon>Spiralia</taxon>
        <taxon>Lophotrochozoa</taxon>
        <taxon>Annelida</taxon>
        <taxon>Polychaeta</taxon>
        <taxon>Polychaeta incertae sedis</taxon>
        <taxon>Dinophilidae</taxon>
        <taxon>Dimorphilus</taxon>
    </lineage>
</organism>
<keyword evidence="10" id="KW-0325">Glycoprotein</keyword>
<dbReference type="FunFam" id="2.10.25.10:FF:000143">
    <property type="entry name" value="Protein crumbs 1"/>
    <property type="match status" value="1"/>
</dbReference>
<feature type="disulfide bond" evidence="12">
    <location>
        <begin position="289"/>
        <end position="332"/>
    </location>
</feature>
<dbReference type="InterPro" id="IPR009030">
    <property type="entry name" value="Growth_fac_rcpt_cys_sf"/>
</dbReference>
<feature type="disulfide bond" evidence="11">
    <location>
        <begin position="570"/>
        <end position="579"/>
    </location>
</feature>
<keyword evidence="12" id="KW-0768">Sushi</keyword>
<dbReference type="GO" id="GO:0004867">
    <property type="term" value="F:serine-type endopeptidase inhibitor activity"/>
    <property type="evidence" value="ECO:0007669"/>
    <property type="project" value="UniProtKB-KW"/>
</dbReference>
<dbReference type="GO" id="GO:0005509">
    <property type="term" value="F:calcium ion binding"/>
    <property type="evidence" value="ECO:0007669"/>
    <property type="project" value="InterPro"/>
</dbReference>